<reference evidence="1 2" key="1">
    <citation type="submission" date="2021-06" db="EMBL/GenBank/DDBJ databases">
        <authorList>
            <person name="Kallberg Y."/>
            <person name="Tangrot J."/>
            <person name="Rosling A."/>
        </authorList>
    </citation>
    <scope>NUCLEOTIDE SEQUENCE [LARGE SCALE GENOMIC DNA]</scope>
    <source>
        <strain evidence="1 2">120-4 pot B 10/14</strain>
    </source>
</reference>
<keyword evidence="2" id="KW-1185">Reference proteome</keyword>
<proteinExistence type="predicted"/>
<comment type="caution">
    <text evidence="1">The sequence shown here is derived from an EMBL/GenBank/DDBJ whole genome shotgun (WGS) entry which is preliminary data.</text>
</comment>
<accession>A0ABN7V0D0</accession>
<name>A0ABN7V0D0_GIGMA</name>
<organism evidence="1 2">
    <name type="scientific">Gigaspora margarita</name>
    <dbReference type="NCBI Taxonomy" id="4874"/>
    <lineage>
        <taxon>Eukaryota</taxon>
        <taxon>Fungi</taxon>
        <taxon>Fungi incertae sedis</taxon>
        <taxon>Mucoromycota</taxon>
        <taxon>Glomeromycotina</taxon>
        <taxon>Glomeromycetes</taxon>
        <taxon>Diversisporales</taxon>
        <taxon>Gigasporaceae</taxon>
        <taxon>Gigaspora</taxon>
    </lineage>
</organism>
<feature type="non-terminal residue" evidence="1">
    <location>
        <position position="62"/>
    </location>
</feature>
<dbReference type="Proteomes" id="UP000789901">
    <property type="component" value="Unassembled WGS sequence"/>
</dbReference>
<dbReference type="EMBL" id="CAJVQB010008005">
    <property type="protein sequence ID" value="CAG8712606.1"/>
    <property type="molecule type" value="Genomic_DNA"/>
</dbReference>
<protein>
    <submittedName>
        <fullName evidence="1">14831_t:CDS:1</fullName>
    </submittedName>
</protein>
<evidence type="ECO:0000313" key="1">
    <source>
        <dbReference type="EMBL" id="CAG8712606.1"/>
    </source>
</evidence>
<sequence length="62" mass="7010">MVRYEITPQFLLPTSENFITIDPILSSTPNNTYVQELFCSSNTVTANSTPDVDDMDAYFDEP</sequence>
<gene>
    <name evidence="1" type="ORF">GMARGA_LOCUS12861</name>
</gene>
<evidence type="ECO:0000313" key="2">
    <source>
        <dbReference type="Proteomes" id="UP000789901"/>
    </source>
</evidence>